<feature type="coiled-coil region" evidence="1">
    <location>
        <begin position="65"/>
        <end position="99"/>
    </location>
</feature>
<evidence type="ECO:0000313" key="4">
    <source>
        <dbReference type="Proteomes" id="UP000250140"/>
    </source>
</evidence>
<keyword evidence="1" id="KW-0175">Coiled coil</keyword>
<evidence type="ECO:0000313" key="3">
    <source>
        <dbReference type="EMBL" id="OCL13049.1"/>
    </source>
</evidence>
<name>A0A8E2JXB1_9PEZI</name>
<keyword evidence="4" id="KW-1185">Reference proteome</keyword>
<feature type="region of interest" description="Disordered" evidence="2">
    <location>
        <begin position="1"/>
        <end position="60"/>
    </location>
</feature>
<dbReference type="OrthoDB" id="4159526at2759"/>
<sequence>MRRAYNYFFGGPSAPEPTPPNTASPATAPPDTPTSETAIEKTVETPTAAPAPPETQEDEPLPVQLEKFKARLAKCQEELTEANKVIASQNIEFEDLERQSEAVRVDFEEKQSALHQEKKTLEDHMVSVVVQQVKEARESERSVVRSACERDFTTKLVSTAFKRHTTSEACGRRSTATPLSYTSATPYLDYNPNLLSSTTSNTIIGNAQEQSRKIFEFSIQRARYSQKRVDIHPITNIRIGSCECDSSPKSH</sequence>
<proteinExistence type="predicted"/>
<dbReference type="AlphaFoldDB" id="A0A8E2JXB1"/>
<accession>A0A8E2JXB1</accession>
<reference evidence="3 4" key="1">
    <citation type="journal article" date="2016" name="Nat. Commun.">
        <title>Ectomycorrhizal ecology is imprinted in the genome of the dominant symbiotic fungus Cenococcum geophilum.</title>
        <authorList>
            <consortium name="DOE Joint Genome Institute"/>
            <person name="Peter M."/>
            <person name="Kohler A."/>
            <person name="Ohm R.A."/>
            <person name="Kuo A."/>
            <person name="Krutzmann J."/>
            <person name="Morin E."/>
            <person name="Arend M."/>
            <person name="Barry K.W."/>
            <person name="Binder M."/>
            <person name="Choi C."/>
            <person name="Clum A."/>
            <person name="Copeland A."/>
            <person name="Grisel N."/>
            <person name="Haridas S."/>
            <person name="Kipfer T."/>
            <person name="LaButti K."/>
            <person name="Lindquist E."/>
            <person name="Lipzen A."/>
            <person name="Maire R."/>
            <person name="Meier B."/>
            <person name="Mihaltcheva S."/>
            <person name="Molinier V."/>
            <person name="Murat C."/>
            <person name="Poggeler S."/>
            <person name="Quandt C.A."/>
            <person name="Sperisen C."/>
            <person name="Tritt A."/>
            <person name="Tisserant E."/>
            <person name="Crous P.W."/>
            <person name="Henrissat B."/>
            <person name="Nehls U."/>
            <person name="Egli S."/>
            <person name="Spatafora J.W."/>
            <person name="Grigoriev I.V."/>
            <person name="Martin F.M."/>
        </authorList>
    </citation>
    <scope>NUCLEOTIDE SEQUENCE [LARGE SCALE GENOMIC DNA]</scope>
    <source>
        <strain evidence="3 4">CBS 207.34</strain>
    </source>
</reference>
<dbReference type="EMBL" id="KV748792">
    <property type="protein sequence ID" value="OCL13049.1"/>
    <property type="molecule type" value="Genomic_DNA"/>
</dbReference>
<protein>
    <submittedName>
        <fullName evidence="3">Uncharacterized protein</fullName>
    </submittedName>
</protein>
<evidence type="ECO:0000256" key="1">
    <source>
        <dbReference type="SAM" id="Coils"/>
    </source>
</evidence>
<gene>
    <name evidence="3" type="ORF">AOQ84DRAFT_129665</name>
</gene>
<feature type="compositionally biased region" description="Pro residues" evidence="2">
    <location>
        <begin position="14"/>
        <end position="32"/>
    </location>
</feature>
<organism evidence="3 4">
    <name type="scientific">Glonium stellatum</name>
    <dbReference type="NCBI Taxonomy" id="574774"/>
    <lineage>
        <taxon>Eukaryota</taxon>
        <taxon>Fungi</taxon>
        <taxon>Dikarya</taxon>
        <taxon>Ascomycota</taxon>
        <taxon>Pezizomycotina</taxon>
        <taxon>Dothideomycetes</taxon>
        <taxon>Pleosporomycetidae</taxon>
        <taxon>Gloniales</taxon>
        <taxon>Gloniaceae</taxon>
        <taxon>Glonium</taxon>
    </lineage>
</organism>
<dbReference type="Proteomes" id="UP000250140">
    <property type="component" value="Unassembled WGS sequence"/>
</dbReference>
<evidence type="ECO:0000256" key="2">
    <source>
        <dbReference type="SAM" id="MobiDB-lite"/>
    </source>
</evidence>